<comment type="similarity">
    <text evidence="3">Belongs to the telombin family.</text>
</comment>
<dbReference type="FunFam" id="2.40.50.140:FF:000303">
    <property type="entry name" value="Protection of telomeres protein 1"/>
    <property type="match status" value="1"/>
</dbReference>
<dbReference type="GO" id="GO:0016233">
    <property type="term" value="P:telomere capping"/>
    <property type="evidence" value="ECO:0007669"/>
    <property type="project" value="TreeGrafter"/>
</dbReference>
<dbReference type="Proteomes" id="UP000326924">
    <property type="component" value="Unassembled WGS sequence"/>
</dbReference>
<evidence type="ECO:0000259" key="10">
    <source>
        <dbReference type="SMART" id="SM00976"/>
    </source>
</evidence>
<reference evidence="11 12" key="1">
    <citation type="submission" date="2019-09" db="EMBL/GenBank/DDBJ databases">
        <title>Draft genome of the ectomycorrhizal ascomycete Sphaerosporella brunnea.</title>
        <authorList>
            <consortium name="DOE Joint Genome Institute"/>
            <person name="Benucci G.M."/>
            <person name="Marozzi G."/>
            <person name="Antonielli L."/>
            <person name="Sanchez S."/>
            <person name="Marco P."/>
            <person name="Wang X."/>
            <person name="Falini L.B."/>
            <person name="Barry K."/>
            <person name="Haridas S."/>
            <person name="Lipzen A."/>
            <person name="Labutti K."/>
            <person name="Grigoriev I.V."/>
            <person name="Murat C."/>
            <person name="Martin F."/>
            <person name="Albertini E."/>
            <person name="Donnini D."/>
            <person name="Bonito G."/>
        </authorList>
    </citation>
    <scope>NUCLEOTIDE SEQUENCE [LARGE SCALE GENOMIC DNA]</scope>
    <source>
        <strain evidence="11 12">Sb_GMNB300</strain>
    </source>
</reference>
<dbReference type="GO" id="GO:0032210">
    <property type="term" value="P:regulation of telomere maintenance via telomerase"/>
    <property type="evidence" value="ECO:0007669"/>
    <property type="project" value="TreeGrafter"/>
</dbReference>
<evidence type="ECO:0000256" key="6">
    <source>
        <dbReference type="ARBA" id="ARBA00022895"/>
    </source>
</evidence>
<keyword evidence="5" id="KW-0158">Chromosome</keyword>
<protein>
    <recommendedName>
        <fullName evidence="4">Protection of telomeres protein 1</fullName>
    </recommendedName>
</protein>
<dbReference type="SUPFAM" id="SSF50249">
    <property type="entry name" value="Nucleic acid-binding proteins"/>
    <property type="match status" value="2"/>
</dbReference>
<evidence type="ECO:0000256" key="9">
    <source>
        <dbReference type="SAM" id="MobiDB-lite"/>
    </source>
</evidence>
<dbReference type="SMART" id="SM00976">
    <property type="entry name" value="Telo_bind"/>
    <property type="match status" value="1"/>
</dbReference>
<evidence type="ECO:0000256" key="5">
    <source>
        <dbReference type="ARBA" id="ARBA00022454"/>
    </source>
</evidence>
<dbReference type="GO" id="GO:0000783">
    <property type="term" value="C:nuclear telomere cap complex"/>
    <property type="evidence" value="ECO:0007669"/>
    <property type="project" value="TreeGrafter"/>
</dbReference>
<evidence type="ECO:0000256" key="8">
    <source>
        <dbReference type="ARBA" id="ARBA00023242"/>
    </source>
</evidence>
<feature type="region of interest" description="Disordered" evidence="9">
    <location>
        <begin position="312"/>
        <end position="358"/>
    </location>
</feature>
<evidence type="ECO:0000256" key="2">
    <source>
        <dbReference type="ARBA" id="ARBA00004574"/>
    </source>
</evidence>
<dbReference type="PANTHER" id="PTHR14513:SF0">
    <property type="entry name" value="PROTECTION OF TELOMERES PROTEIN 1"/>
    <property type="match status" value="1"/>
</dbReference>
<dbReference type="InParanoid" id="A0A5J5ELH5"/>
<sequence length="589" mass="66803">MNLISLENAFKLPPSTDVHVVGVVTDSFPPKITRRGEYMLTITLVDQTGRMRARFFSRKESGLPTVPAKGDTILLSCIQTSRFHGEKLLQSAADDNGKLKWAMWRPSGSNERQTVFRPPQFGQAVSREHHVVVAKLRAWYSATGGKVENGTQSGHSPPNVTAAIPRRSGGREFALVRDLKVNSFYDMVGKVVKTFNVGNCVTIYVTDYTKNAGLYNYAPDALDMTMNKGWAGPWGQYTLQVSLWDAHAEAARYTVGEGKYVFLQNMRTKRNKDGRLEGALNGDRRFPDKVNVIVLEDMKDSRIRAIDQREREYKRRHENDEEKVELGEAREVDDLAAPQAEPQPKIQHKQGDENNLINCERPSMPFTSIREILEMQLPEQGYNNRKYHIIGKVVDFLPKKMEDFARSVEPEESDSEADETSKEEEWEWRFALLVQGRDGHHIQVIVSGKEAQYLLDLDADDLRNNQDLLAKLRKKLGILWGNTEEKYREAIGQPLRQLDSSNESPDAEPQLPKANNKRKRNGKNEGGNPDKRIKPEGADAISADIDHETAEEDDSENLGEAKFFEACLMEYGVGERKRMFKIFGTTIMV</sequence>
<dbReference type="PANTHER" id="PTHR14513">
    <property type="entry name" value="PROTECTION OF TELOMERES 1"/>
    <property type="match status" value="1"/>
</dbReference>
<dbReference type="AlphaFoldDB" id="A0A5J5ELH5"/>
<dbReference type="Pfam" id="PF16686">
    <property type="entry name" value="POT1PC"/>
    <property type="match status" value="1"/>
</dbReference>
<organism evidence="11 12">
    <name type="scientific">Sphaerosporella brunnea</name>
    <dbReference type="NCBI Taxonomy" id="1250544"/>
    <lineage>
        <taxon>Eukaryota</taxon>
        <taxon>Fungi</taxon>
        <taxon>Dikarya</taxon>
        <taxon>Ascomycota</taxon>
        <taxon>Pezizomycotina</taxon>
        <taxon>Pezizomycetes</taxon>
        <taxon>Pezizales</taxon>
        <taxon>Pyronemataceae</taxon>
        <taxon>Sphaerosporella</taxon>
    </lineage>
</organism>
<evidence type="ECO:0000313" key="12">
    <source>
        <dbReference type="Proteomes" id="UP000326924"/>
    </source>
</evidence>
<evidence type="ECO:0000313" key="11">
    <source>
        <dbReference type="EMBL" id="KAA8895974.1"/>
    </source>
</evidence>
<accession>A0A5J5ELH5</accession>
<gene>
    <name evidence="11" type="ORF">FN846DRAFT_298834</name>
</gene>
<dbReference type="GO" id="GO:0010521">
    <property type="term" value="F:telomerase inhibitor activity"/>
    <property type="evidence" value="ECO:0007669"/>
    <property type="project" value="TreeGrafter"/>
</dbReference>
<dbReference type="GO" id="GO:0098505">
    <property type="term" value="F:G-rich strand telomeric DNA binding"/>
    <property type="evidence" value="ECO:0007669"/>
    <property type="project" value="TreeGrafter"/>
</dbReference>
<proteinExistence type="inferred from homology"/>
<dbReference type="Pfam" id="PF02765">
    <property type="entry name" value="POT1"/>
    <property type="match status" value="1"/>
</dbReference>
<evidence type="ECO:0000256" key="4">
    <source>
        <dbReference type="ARBA" id="ARBA00015253"/>
    </source>
</evidence>
<keyword evidence="8" id="KW-0539">Nucleus</keyword>
<keyword evidence="7" id="KW-0238">DNA-binding</keyword>
<keyword evidence="12" id="KW-1185">Reference proteome</keyword>
<feature type="compositionally biased region" description="Basic and acidic residues" evidence="9">
    <location>
        <begin position="312"/>
        <end position="333"/>
    </location>
</feature>
<name>A0A5J5ELH5_9PEZI</name>
<dbReference type="InterPro" id="IPR028389">
    <property type="entry name" value="POT1"/>
</dbReference>
<dbReference type="OrthoDB" id="2186770at2759"/>
<feature type="domain" description="Telomeric single stranded DNA binding POT1/Cdc13" evidence="10">
    <location>
        <begin position="3"/>
        <end position="141"/>
    </location>
</feature>
<dbReference type="InterPro" id="IPR011564">
    <property type="entry name" value="Telomer_end-bd_POT1/Cdc13"/>
</dbReference>
<dbReference type="EMBL" id="VXIS01000232">
    <property type="protein sequence ID" value="KAA8895974.1"/>
    <property type="molecule type" value="Genomic_DNA"/>
</dbReference>
<keyword evidence="6" id="KW-0779">Telomere</keyword>
<dbReference type="Gene3D" id="2.40.50.140">
    <property type="entry name" value="Nucleic acid-binding proteins"/>
    <property type="match status" value="3"/>
</dbReference>
<evidence type="ECO:0000256" key="7">
    <source>
        <dbReference type="ARBA" id="ARBA00023125"/>
    </source>
</evidence>
<dbReference type="InterPro" id="IPR032042">
    <property type="entry name" value="POT1PC"/>
</dbReference>
<evidence type="ECO:0000256" key="1">
    <source>
        <dbReference type="ARBA" id="ARBA00004123"/>
    </source>
</evidence>
<feature type="region of interest" description="Disordered" evidence="9">
    <location>
        <begin position="495"/>
        <end position="536"/>
    </location>
</feature>
<evidence type="ECO:0000256" key="3">
    <source>
        <dbReference type="ARBA" id="ARBA00008442"/>
    </source>
</evidence>
<comment type="subcellular location">
    <subcellularLocation>
        <location evidence="2">Chromosome</location>
        <location evidence="2">Telomere</location>
    </subcellularLocation>
    <subcellularLocation>
        <location evidence="1">Nucleus</location>
    </subcellularLocation>
</comment>
<dbReference type="InterPro" id="IPR012340">
    <property type="entry name" value="NA-bd_OB-fold"/>
</dbReference>
<comment type="caution">
    <text evidence="11">The sequence shown here is derived from an EMBL/GenBank/DDBJ whole genome shotgun (WGS) entry which is preliminary data.</text>
</comment>